<accession>A0ABP6LXM7</accession>
<dbReference type="PANTHER" id="PTHR43329">
    <property type="entry name" value="EPOXIDE HYDROLASE"/>
    <property type="match status" value="1"/>
</dbReference>
<comment type="caution">
    <text evidence="3">The sequence shown here is derived from an EMBL/GenBank/DDBJ whole genome shotgun (WGS) entry which is preliminary data.</text>
</comment>
<dbReference type="Proteomes" id="UP001500236">
    <property type="component" value="Unassembled WGS sequence"/>
</dbReference>
<dbReference type="InterPro" id="IPR000639">
    <property type="entry name" value="Epox_hydrolase-like"/>
</dbReference>
<sequence>MTHLTDLPSLRMHWQEHGQQSDEPAVLLLHGWPQTSACWDELAPLVADGRRLIAPDLRGYGLTDKPTEGYTKRRMAADVVELLDHLGLERVHLVGHDRGARVGHRFAVDHPERLHTLTVLDVAPTHAMFSGTTRTAAGYFHWLFHMQDDLPELLTSGREEEYLRYFFQRWTLRRDRVEPRIPEYVQAFRRPGAMRAGFDDYRATWEDIALDEEDLRAGRRVTVPTLALWGAQGLASQVAVDELWRPYIGTGPQGEGLLESRRMEDCGHFIPEEQPEQLAAELTGFWGRHSRRETPAGLS</sequence>
<dbReference type="SUPFAM" id="SSF53474">
    <property type="entry name" value="alpha/beta-Hydrolases"/>
    <property type="match status" value="1"/>
</dbReference>
<dbReference type="EMBL" id="BAAAVT010000006">
    <property type="protein sequence ID" value="GAA3059350.1"/>
    <property type="molecule type" value="Genomic_DNA"/>
</dbReference>
<keyword evidence="4" id="KW-1185">Reference proteome</keyword>
<evidence type="ECO:0000313" key="3">
    <source>
        <dbReference type="EMBL" id="GAA3059350.1"/>
    </source>
</evidence>
<proteinExistence type="predicted"/>
<dbReference type="InterPro" id="IPR029058">
    <property type="entry name" value="AB_hydrolase_fold"/>
</dbReference>
<keyword evidence="1 3" id="KW-0378">Hydrolase</keyword>
<gene>
    <name evidence="3" type="ORF">GCM10010529_11290</name>
</gene>
<evidence type="ECO:0000256" key="1">
    <source>
        <dbReference type="ARBA" id="ARBA00022801"/>
    </source>
</evidence>
<dbReference type="Gene3D" id="3.40.50.1820">
    <property type="entry name" value="alpha/beta hydrolase"/>
    <property type="match status" value="1"/>
</dbReference>
<protein>
    <submittedName>
        <fullName evidence="3">Alpha/beta hydrolase</fullName>
    </submittedName>
</protein>
<reference evidence="4" key="1">
    <citation type="journal article" date="2019" name="Int. J. Syst. Evol. Microbiol.">
        <title>The Global Catalogue of Microorganisms (GCM) 10K type strain sequencing project: providing services to taxonomists for standard genome sequencing and annotation.</title>
        <authorList>
            <consortium name="The Broad Institute Genomics Platform"/>
            <consortium name="The Broad Institute Genome Sequencing Center for Infectious Disease"/>
            <person name="Wu L."/>
            <person name="Ma J."/>
        </authorList>
    </citation>
    <scope>NUCLEOTIDE SEQUENCE [LARGE SCALE GENOMIC DNA]</scope>
    <source>
        <strain evidence="4">JCM 14309</strain>
    </source>
</reference>
<evidence type="ECO:0000259" key="2">
    <source>
        <dbReference type="Pfam" id="PF00561"/>
    </source>
</evidence>
<feature type="domain" description="AB hydrolase-1" evidence="2">
    <location>
        <begin position="24"/>
        <end position="273"/>
    </location>
</feature>
<dbReference type="PRINTS" id="PR00412">
    <property type="entry name" value="EPOXHYDRLASE"/>
</dbReference>
<name>A0ABP6LXM7_9MICC</name>
<dbReference type="RefSeq" id="WP_344682122.1">
    <property type="nucleotide sequence ID" value="NZ_BAAAVT010000006.1"/>
</dbReference>
<dbReference type="Pfam" id="PF00561">
    <property type="entry name" value="Abhydrolase_1"/>
    <property type="match status" value="1"/>
</dbReference>
<dbReference type="PRINTS" id="PR00111">
    <property type="entry name" value="ABHYDROLASE"/>
</dbReference>
<evidence type="ECO:0000313" key="4">
    <source>
        <dbReference type="Proteomes" id="UP001500236"/>
    </source>
</evidence>
<organism evidence="3 4">
    <name type="scientific">Nesterenkonia aethiopica</name>
    <dbReference type="NCBI Taxonomy" id="269144"/>
    <lineage>
        <taxon>Bacteria</taxon>
        <taxon>Bacillati</taxon>
        <taxon>Actinomycetota</taxon>
        <taxon>Actinomycetes</taxon>
        <taxon>Micrococcales</taxon>
        <taxon>Micrococcaceae</taxon>
        <taxon>Nesterenkonia</taxon>
    </lineage>
</organism>
<dbReference type="InterPro" id="IPR000073">
    <property type="entry name" value="AB_hydrolase_1"/>
</dbReference>
<dbReference type="GO" id="GO:0016787">
    <property type="term" value="F:hydrolase activity"/>
    <property type="evidence" value="ECO:0007669"/>
    <property type="project" value="UniProtKB-KW"/>
</dbReference>